<dbReference type="GO" id="GO:0002040">
    <property type="term" value="P:sprouting angiogenesis"/>
    <property type="evidence" value="ECO:0007669"/>
    <property type="project" value="TreeGrafter"/>
</dbReference>
<dbReference type="AlphaFoldDB" id="A0A8D0B7V8"/>
<reference evidence="1" key="2">
    <citation type="submission" date="2025-09" db="UniProtKB">
        <authorList>
            <consortium name="Ensembl"/>
        </authorList>
    </citation>
    <scope>IDENTIFICATION</scope>
</reference>
<name>A0A8D0B7V8_SALMN</name>
<reference evidence="1" key="1">
    <citation type="submission" date="2025-08" db="UniProtKB">
        <authorList>
            <consortium name="Ensembl"/>
        </authorList>
    </citation>
    <scope>IDENTIFICATION</scope>
</reference>
<dbReference type="GO" id="GO:0016887">
    <property type="term" value="F:ATP hydrolysis activity"/>
    <property type="evidence" value="ECO:0007669"/>
    <property type="project" value="InterPro"/>
</dbReference>
<organism evidence="1 2">
    <name type="scientific">Salvator merianae</name>
    <name type="common">Argentine black and white tegu</name>
    <name type="synonym">Tupinambis merianae</name>
    <dbReference type="NCBI Taxonomy" id="96440"/>
    <lineage>
        <taxon>Eukaryota</taxon>
        <taxon>Metazoa</taxon>
        <taxon>Chordata</taxon>
        <taxon>Craniata</taxon>
        <taxon>Vertebrata</taxon>
        <taxon>Euteleostomi</taxon>
        <taxon>Lepidosauria</taxon>
        <taxon>Squamata</taxon>
        <taxon>Bifurcata</taxon>
        <taxon>Unidentata</taxon>
        <taxon>Episquamata</taxon>
        <taxon>Laterata</taxon>
        <taxon>Teiioidea</taxon>
        <taxon>Teiidae</taxon>
        <taxon>Salvator</taxon>
    </lineage>
</organism>
<dbReference type="GO" id="GO:2000051">
    <property type="term" value="P:negative regulation of non-canonical Wnt signaling pathway"/>
    <property type="evidence" value="ECO:0007669"/>
    <property type="project" value="TreeGrafter"/>
</dbReference>
<dbReference type="Ensembl" id="ENSSMRT00000005243.1">
    <property type="protein sequence ID" value="ENSSMRP00000004441.1"/>
    <property type="gene ID" value="ENSSMRG00000003668.1"/>
</dbReference>
<keyword evidence="2" id="KW-1185">Reference proteome</keyword>
<dbReference type="Proteomes" id="UP000694421">
    <property type="component" value="Unplaced"/>
</dbReference>
<proteinExistence type="predicted"/>
<dbReference type="GeneTree" id="ENSGT00630000089884"/>
<protein>
    <submittedName>
        <fullName evidence="1">Uncharacterized protein</fullName>
    </submittedName>
</protein>
<dbReference type="PANTHER" id="PTHR22605:SF16">
    <property type="entry name" value="E3 UBIQUITIN-PROTEIN LIGASE RNF213"/>
    <property type="match status" value="1"/>
</dbReference>
<dbReference type="OMA" id="VINYDVE"/>
<dbReference type="InterPro" id="IPR031248">
    <property type="entry name" value="RNF213"/>
</dbReference>
<dbReference type="GO" id="GO:0006511">
    <property type="term" value="P:ubiquitin-dependent protein catabolic process"/>
    <property type="evidence" value="ECO:0007669"/>
    <property type="project" value="TreeGrafter"/>
</dbReference>
<sequence>AFCRFSPAIILVTQNSSSFLAFLNKCFYVCVLFPQTLSRCHLQHIIALWQLLSSHKSEHLLQLKRDPFAEVSTSYKEELTAENRKQLNAFLTHAGLESFLQELHEMIFLKLKHARAGEEFSPTWSLKDTLIPYLEEKNSNMVMVEELWDSFPEEILLSQCIAVWKAAATLKQDRRLH</sequence>
<dbReference type="PANTHER" id="PTHR22605">
    <property type="entry name" value="RZ-TYPE DOMAIN-CONTAINING PROTEIN"/>
    <property type="match status" value="1"/>
</dbReference>
<dbReference type="GO" id="GO:0016020">
    <property type="term" value="C:membrane"/>
    <property type="evidence" value="ECO:0007669"/>
    <property type="project" value="TreeGrafter"/>
</dbReference>
<dbReference type="GO" id="GO:0005829">
    <property type="term" value="C:cytosol"/>
    <property type="evidence" value="ECO:0007669"/>
    <property type="project" value="TreeGrafter"/>
</dbReference>
<accession>A0A8D0B7V8</accession>
<evidence type="ECO:0000313" key="2">
    <source>
        <dbReference type="Proteomes" id="UP000694421"/>
    </source>
</evidence>
<evidence type="ECO:0000313" key="1">
    <source>
        <dbReference type="Ensembl" id="ENSSMRP00000004441.1"/>
    </source>
</evidence>
<dbReference type="GO" id="GO:0004842">
    <property type="term" value="F:ubiquitin-protein transferase activity"/>
    <property type="evidence" value="ECO:0007669"/>
    <property type="project" value="InterPro"/>
</dbReference>
<dbReference type="GO" id="GO:0005730">
    <property type="term" value="C:nucleolus"/>
    <property type="evidence" value="ECO:0007669"/>
    <property type="project" value="TreeGrafter"/>
</dbReference>